<dbReference type="GO" id="GO:0030955">
    <property type="term" value="F:potassium ion binding"/>
    <property type="evidence" value="ECO:0007669"/>
    <property type="project" value="UniProtKB-UniRule"/>
</dbReference>
<dbReference type="PANTHER" id="PTHR11817">
    <property type="entry name" value="PYRUVATE KINASE"/>
    <property type="match status" value="1"/>
</dbReference>
<dbReference type="AlphaFoldDB" id="A0A7J3M171"/>
<dbReference type="PROSITE" id="PS00110">
    <property type="entry name" value="PYRUVATE_KINASE"/>
    <property type="match status" value="1"/>
</dbReference>
<evidence type="ECO:0000259" key="14">
    <source>
        <dbReference type="Pfam" id="PF00224"/>
    </source>
</evidence>
<dbReference type="InterPro" id="IPR015806">
    <property type="entry name" value="Pyrv_Knase_insert_dom_sf"/>
</dbReference>
<dbReference type="GO" id="GO:0016301">
    <property type="term" value="F:kinase activity"/>
    <property type="evidence" value="ECO:0007669"/>
    <property type="project" value="UniProtKB-KW"/>
</dbReference>
<evidence type="ECO:0000256" key="11">
    <source>
        <dbReference type="ARBA" id="ARBA00023317"/>
    </source>
</evidence>
<dbReference type="EC" id="2.7.1.40" evidence="3 12"/>
<gene>
    <name evidence="16" type="primary">pyk</name>
    <name evidence="16" type="ORF">ENT52_01905</name>
</gene>
<dbReference type="GO" id="GO:0000287">
    <property type="term" value="F:magnesium ion binding"/>
    <property type="evidence" value="ECO:0007669"/>
    <property type="project" value="UniProtKB-UniRule"/>
</dbReference>
<dbReference type="EMBL" id="DSYZ01000044">
    <property type="protein sequence ID" value="HGT82468.1"/>
    <property type="molecule type" value="Genomic_DNA"/>
</dbReference>
<dbReference type="GO" id="GO:0004743">
    <property type="term" value="F:pyruvate kinase activity"/>
    <property type="evidence" value="ECO:0007669"/>
    <property type="project" value="UniProtKB-UniRule"/>
</dbReference>
<keyword evidence="11 16" id="KW-0670">Pyruvate</keyword>
<dbReference type="SUPFAM" id="SSF52935">
    <property type="entry name" value="PK C-terminal domain-like"/>
    <property type="match status" value="1"/>
</dbReference>
<dbReference type="InterPro" id="IPR011037">
    <property type="entry name" value="Pyrv_Knase-like_insert_dom_sf"/>
</dbReference>
<dbReference type="SUPFAM" id="SSF50800">
    <property type="entry name" value="PK beta-barrel domain-like"/>
    <property type="match status" value="1"/>
</dbReference>
<dbReference type="InterPro" id="IPR040442">
    <property type="entry name" value="Pyrv_kinase-like_dom_sf"/>
</dbReference>
<evidence type="ECO:0000256" key="13">
    <source>
        <dbReference type="RuleBase" id="RU000504"/>
    </source>
</evidence>
<evidence type="ECO:0000256" key="5">
    <source>
        <dbReference type="ARBA" id="ARBA00022723"/>
    </source>
</evidence>
<evidence type="ECO:0000256" key="9">
    <source>
        <dbReference type="ARBA" id="ARBA00022842"/>
    </source>
</evidence>
<dbReference type="InterPro" id="IPR015813">
    <property type="entry name" value="Pyrv/PenolPyrv_kinase-like_dom"/>
</dbReference>
<organism evidence="16">
    <name type="scientific">Archaeoglobus fulgidus</name>
    <dbReference type="NCBI Taxonomy" id="2234"/>
    <lineage>
        <taxon>Archaea</taxon>
        <taxon>Methanobacteriati</taxon>
        <taxon>Methanobacteriota</taxon>
        <taxon>Archaeoglobi</taxon>
        <taxon>Archaeoglobales</taxon>
        <taxon>Archaeoglobaceae</taxon>
        <taxon>Archaeoglobus</taxon>
    </lineage>
</organism>
<sequence>MKTKLIASLGPSSSSKETIASMLNEGIFGFRINLAHGSVENWLSLIEKIREAESKLGKLASIVIDIIGPSLRLGDFPETLRVPAGSIVEFCFSDCCWEKLRIPFPRSEIFGNVSIGDIMLLDDGRSRFKVVDVSEECIKAEALTNCELKSRKSVVFQGKSFDLPYLNAEDAENLRVLKKFADYIGASLVRSSEDIETLRRFLKDIGCDAMIMCKIETREAIENLNKIIDASDAVLVARGDLGMNFGLEEVPRLQKTIVEKSLEIGKPVVIATQILESMIDNPVPTRAEVSDVANAVMEGVDTLMLTGETAVGKYPVEAVRWLRRIVERTEFYYTPLVNREQMAKSLKKRYAKGVVELAEDINGALAIYSMKGTTVFSIASLRPRINCYVAVPSEEVARKLLILWGINPKVLKADSYMEGLEKLYAHLVSSGSLVKGNIVVLTYGLKDREQIVKIRVVEDVSDS</sequence>
<dbReference type="GO" id="GO:0005524">
    <property type="term" value="F:ATP binding"/>
    <property type="evidence" value="ECO:0007669"/>
    <property type="project" value="UniProtKB-KW"/>
</dbReference>
<dbReference type="UniPathway" id="UPA00109">
    <property type="reaction ID" value="UER00188"/>
</dbReference>
<comment type="pathway">
    <text evidence="1 13">Carbohydrate degradation; glycolysis; pyruvate from D-glyceraldehyde 3-phosphate: step 5/5.</text>
</comment>
<keyword evidence="9 13" id="KW-0460">Magnesium</keyword>
<dbReference type="PRINTS" id="PR01050">
    <property type="entry name" value="PYRUVTKNASE"/>
</dbReference>
<dbReference type="InterPro" id="IPR015795">
    <property type="entry name" value="Pyrv_Knase_C"/>
</dbReference>
<proteinExistence type="inferred from homology"/>
<dbReference type="InterPro" id="IPR015793">
    <property type="entry name" value="Pyrv_Knase_brl"/>
</dbReference>
<comment type="caution">
    <text evidence="16">The sequence shown here is derived from an EMBL/GenBank/DDBJ whole genome shotgun (WGS) entry which is preliminary data.</text>
</comment>
<comment type="similarity">
    <text evidence="2 13">Belongs to the pyruvate kinase family.</text>
</comment>
<dbReference type="SUPFAM" id="SSF51621">
    <property type="entry name" value="Phosphoenolpyruvate/pyruvate domain"/>
    <property type="match status" value="1"/>
</dbReference>
<dbReference type="Gene3D" id="3.20.20.60">
    <property type="entry name" value="Phosphoenolpyruvate-binding domains"/>
    <property type="match status" value="1"/>
</dbReference>
<evidence type="ECO:0000256" key="1">
    <source>
        <dbReference type="ARBA" id="ARBA00004997"/>
    </source>
</evidence>
<evidence type="ECO:0000256" key="2">
    <source>
        <dbReference type="ARBA" id="ARBA00008663"/>
    </source>
</evidence>
<dbReference type="Gene3D" id="3.40.1380.20">
    <property type="entry name" value="Pyruvate kinase, C-terminal domain"/>
    <property type="match status" value="1"/>
</dbReference>
<evidence type="ECO:0000256" key="4">
    <source>
        <dbReference type="ARBA" id="ARBA00022679"/>
    </source>
</evidence>
<protein>
    <recommendedName>
        <fullName evidence="3 12">Pyruvate kinase</fullName>
        <ecNumber evidence="3 12">2.7.1.40</ecNumber>
    </recommendedName>
</protein>
<feature type="domain" description="Pyruvate kinase C-terminal" evidence="15">
    <location>
        <begin position="351"/>
        <end position="447"/>
    </location>
</feature>
<comment type="catalytic activity">
    <reaction evidence="13">
        <text>pyruvate + ATP = phosphoenolpyruvate + ADP + H(+)</text>
        <dbReference type="Rhea" id="RHEA:18157"/>
        <dbReference type="ChEBI" id="CHEBI:15361"/>
        <dbReference type="ChEBI" id="CHEBI:15378"/>
        <dbReference type="ChEBI" id="CHEBI:30616"/>
        <dbReference type="ChEBI" id="CHEBI:58702"/>
        <dbReference type="ChEBI" id="CHEBI:456216"/>
        <dbReference type="EC" id="2.7.1.40"/>
    </reaction>
</comment>
<keyword evidence="6" id="KW-0547">Nucleotide-binding</keyword>
<evidence type="ECO:0000259" key="15">
    <source>
        <dbReference type="Pfam" id="PF02887"/>
    </source>
</evidence>
<dbReference type="Pfam" id="PF00224">
    <property type="entry name" value="PK"/>
    <property type="match status" value="1"/>
</dbReference>
<dbReference type="NCBIfam" id="TIGR01064">
    <property type="entry name" value="pyruv_kin"/>
    <property type="match status" value="1"/>
</dbReference>
<dbReference type="InterPro" id="IPR036918">
    <property type="entry name" value="Pyrv_Knase_C_sf"/>
</dbReference>
<evidence type="ECO:0000256" key="8">
    <source>
        <dbReference type="ARBA" id="ARBA00022840"/>
    </source>
</evidence>
<evidence type="ECO:0000256" key="12">
    <source>
        <dbReference type="NCBIfam" id="TIGR01064"/>
    </source>
</evidence>
<keyword evidence="5" id="KW-0479">Metal-binding</keyword>
<keyword evidence="10 13" id="KW-0324">Glycolysis</keyword>
<keyword evidence="8" id="KW-0067">ATP-binding</keyword>
<evidence type="ECO:0000313" key="16">
    <source>
        <dbReference type="EMBL" id="HGT82468.1"/>
    </source>
</evidence>
<dbReference type="Pfam" id="PF02887">
    <property type="entry name" value="PK_C"/>
    <property type="match status" value="1"/>
</dbReference>
<evidence type="ECO:0000256" key="3">
    <source>
        <dbReference type="ARBA" id="ARBA00012142"/>
    </source>
</evidence>
<evidence type="ECO:0000256" key="6">
    <source>
        <dbReference type="ARBA" id="ARBA00022741"/>
    </source>
</evidence>
<feature type="domain" description="Pyruvate kinase barrel" evidence="14">
    <location>
        <begin position="2"/>
        <end position="319"/>
    </location>
</feature>
<keyword evidence="7 13" id="KW-0418">Kinase</keyword>
<keyword evidence="4 13" id="KW-0808">Transferase</keyword>
<dbReference type="InterPro" id="IPR001697">
    <property type="entry name" value="Pyr_Knase"/>
</dbReference>
<name>A0A7J3M171_ARCFL</name>
<dbReference type="InterPro" id="IPR018209">
    <property type="entry name" value="Pyrv_Knase_AS"/>
</dbReference>
<evidence type="ECO:0000256" key="10">
    <source>
        <dbReference type="ARBA" id="ARBA00023152"/>
    </source>
</evidence>
<evidence type="ECO:0000256" key="7">
    <source>
        <dbReference type="ARBA" id="ARBA00022777"/>
    </source>
</evidence>
<dbReference type="Gene3D" id="2.40.33.10">
    <property type="entry name" value="PK beta-barrel domain-like"/>
    <property type="match status" value="1"/>
</dbReference>
<accession>A0A7J3M171</accession>
<reference evidence="16" key="1">
    <citation type="journal article" date="2020" name="mSystems">
        <title>Genome- and Community-Level Interaction Insights into Carbon Utilization and Element Cycling Functions of Hydrothermarchaeota in Hydrothermal Sediment.</title>
        <authorList>
            <person name="Zhou Z."/>
            <person name="Liu Y."/>
            <person name="Xu W."/>
            <person name="Pan J."/>
            <person name="Luo Z.H."/>
            <person name="Li M."/>
        </authorList>
    </citation>
    <scope>NUCLEOTIDE SEQUENCE [LARGE SCALE GENOMIC DNA]</scope>
    <source>
        <strain evidence="16">SpSt-587</strain>
    </source>
</reference>